<dbReference type="PROSITE" id="PS01162">
    <property type="entry name" value="QOR_ZETA_CRYSTAL"/>
    <property type="match status" value="1"/>
</dbReference>
<dbReference type="Pfam" id="PF08240">
    <property type="entry name" value="ADH_N"/>
    <property type="match status" value="1"/>
</dbReference>
<dbReference type="CDD" id="cd05286">
    <property type="entry name" value="QOR2"/>
    <property type="match status" value="1"/>
</dbReference>
<name>A0A0L0DIC0_THETB</name>
<evidence type="ECO:0000313" key="6">
    <source>
        <dbReference type="Proteomes" id="UP000054408"/>
    </source>
</evidence>
<evidence type="ECO:0000256" key="2">
    <source>
        <dbReference type="ARBA" id="ARBA00023002"/>
    </source>
</evidence>
<dbReference type="Gene3D" id="3.90.180.10">
    <property type="entry name" value="Medium-chain alcohol dehydrogenases, catalytic domain"/>
    <property type="match status" value="1"/>
</dbReference>
<dbReference type="InterPro" id="IPR036291">
    <property type="entry name" value="NAD(P)-bd_dom_sf"/>
</dbReference>
<evidence type="ECO:0000313" key="5">
    <source>
        <dbReference type="EMBL" id="KNC52089.1"/>
    </source>
</evidence>
<dbReference type="FunFam" id="3.40.50.720:FF:000053">
    <property type="entry name" value="Quinone oxidoreductase 1"/>
    <property type="match status" value="1"/>
</dbReference>
<dbReference type="AlphaFoldDB" id="A0A0L0DIC0"/>
<dbReference type="GeneID" id="25560692"/>
<dbReference type="OrthoDB" id="3509362at2759"/>
<accession>A0A0L0DIC0</accession>
<organism evidence="5 6">
    <name type="scientific">Thecamonas trahens ATCC 50062</name>
    <dbReference type="NCBI Taxonomy" id="461836"/>
    <lineage>
        <taxon>Eukaryota</taxon>
        <taxon>Apusozoa</taxon>
        <taxon>Apusomonadida</taxon>
        <taxon>Apusomonadidae</taxon>
        <taxon>Thecamonas</taxon>
    </lineage>
</organism>
<feature type="domain" description="Enoyl reductase (ER)" evidence="4">
    <location>
        <begin position="15"/>
        <end position="327"/>
    </location>
</feature>
<dbReference type="Pfam" id="PF13602">
    <property type="entry name" value="ADH_zinc_N_2"/>
    <property type="match status" value="1"/>
</dbReference>
<dbReference type="STRING" id="461836.A0A0L0DIC0"/>
<dbReference type="InterPro" id="IPR047618">
    <property type="entry name" value="QOR-like"/>
</dbReference>
<dbReference type="GO" id="GO:0005829">
    <property type="term" value="C:cytosol"/>
    <property type="evidence" value="ECO:0007669"/>
    <property type="project" value="TreeGrafter"/>
</dbReference>
<evidence type="ECO:0000256" key="3">
    <source>
        <dbReference type="ARBA" id="ARBA00070796"/>
    </source>
</evidence>
<dbReference type="RefSeq" id="XP_013762094.1">
    <property type="nucleotide sequence ID" value="XM_013906640.1"/>
</dbReference>
<evidence type="ECO:0000259" key="4">
    <source>
        <dbReference type="SMART" id="SM00829"/>
    </source>
</evidence>
<dbReference type="InterPro" id="IPR002364">
    <property type="entry name" value="Quin_OxRdtase/zeta-crystal_CS"/>
</dbReference>
<dbReference type="PANTHER" id="PTHR48106">
    <property type="entry name" value="QUINONE OXIDOREDUCTASE PIG3-RELATED"/>
    <property type="match status" value="1"/>
</dbReference>
<dbReference type="InterPro" id="IPR011032">
    <property type="entry name" value="GroES-like_sf"/>
</dbReference>
<dbReference type="OMA" id="KGMTAHY"/>
<dbReference type="Proteomes" id="UP000054408">
    <property type="component" value="Unassembled WGS sequence"/>
</dbReference>
<gene>
    <name evidence="5" type="ORF">AMSG_00917</name>
</gene>
<sequence length="334" mass="33962">MSSSNNHGIVINEHGDASVLSYTELPMPEAAADQIVVRNAAAGLNFIDTYHRSGLYKVPLPYTLGREGAGEVVAVGVDAAAAGWAVGDKAAYVLTPGAYAQYTAVATSRAAKLPAGVTEEQGAAVMLQGLTAHYLAHSSYKVKAGETVLVHAAAGGTGLLLAQMCKNAGATVIGTVSTDAKAELATSVGKVDHVIKYSEDSVVDAIDRITAGVGVDVVFDGVGAATFDASMTVLKPRGTMVSFGNASGAVPPVNILASLKGSKYLTRPSLGDFISGPGEFDSRLADLFAWIAAGDLTVTVGATFPLESAADAHRALESRGTTGKILLVPGGASE</sequence>
<reference evidence="5 6" key="1">
    <citation type="submission" date="2010-05" db="EMBL/GenBank/DDBJ databases">
        <title>The Genome Sequence of Thecamonas trahens ATCC 50062.</title>
        <authorList>
            <consortium name="The Broad Institute Genome Sequencing Platform"/>
            <person name="Russ C."/>
            <person name="Cuomo C."/>
            <person name="Shea T."/>
            <person name="Young S.K."/>
            <person name="Zeng Q."/>
            <person name="Koehrsen M."/>
            <person name="Haas B."/>
            <person name="Borodovsky M."/>
            <person name="Guigo R."/>
            <person name="Alvarado L."/>
            <person name="Berlin A."/>
            <person name="Bochicchio J."/>
            <person name="Borenstein D."/>
            <person name="Chapman S."/>
            <person name="Chen Z."/>
            <person name="Freedman E."/>
            <person name="Gellesch M."/>
            <person name="Goldberg J."/>
            <person name="Griggs A."/>
            <person name="Gujja S."/>
            <person name="Heilman E."/>
            <person name="Heiman D."/>
            <person name="Hepburn T."/>
            <person name="Howarth C."/>
            <person name="Jen D."/>
            <person name="Larson L."/>
            <person name="Mehta T."/>
            <person name="Park D."/>
            <person name="Pearson M."/>
            <person name="Roberts A."/>
            <person name="Saif S."/>
            <person name="Shenoy N."/>
            <person name="Sisk P."/>
            <person name="Stolte C."/>
            <person name="Sykes S."/>
            <person name="Thomson T."/>
            <person name="Walk T."/>
            <person name="White J."/>
            <person name="Yandava C."/>
            <person name="Burger G."/>
            <person name="Gray M.W."/>
            <person name="Holland P.W.H."/>
            <person name="King N."/>
            <person name="Lang F.B.F."/>
            <person name="Roger A.J."/>
            <person name="Ruiz-Trillo I."/>
            <person name="Lander E."/>
            <person name="Nusbaum C."/>
        </authorList>
    </citation>
    <scope>NUCLEOTIDE SEQUENCE [LARGE SCALE GENOMIC DNA]</scope>
    <source>
        <strain evidence="5 6">ATCC 50062</strain>
    </source>
</reference>
<dbReference type="InterPro" id="IPR013154">
    <property type="entry name" value="ADH-like_N"/>
</dbReference>
<dbReference type="EMBL" id="GL349436">
    <property type="protein sequence ID" value="KNC52089.1"/>
    <property type="molecule type" value="Genomic_DNA"/>
</dbReference>
<dbReference type="eggNOG" id="KOG1197">
    <property type="taxonomic scope" value="Eukaryota"/>
</dbReference>
<keyword evidence="6" id="KW-1185">Reference proteome</keyword>
<keyword evidence="1" id="KW-0521">NADP</keyword>
<dbReference type="Gene3D" id="3.40.50.720">
    <property type="entry name" value="NAD(P)-binding Rossmann-like Domain"/>
    <property type="match status" value="1"/>
</dbReference>
<evidence type="ECO:0000256" key="1">
    <source>
        <dbReference type="ARBA" id="ARBA00022857"/>
    </source>
</evidence>
<dbReference type="GO" id="GO:0070402">
    <property type="term" value="F:NADPH binding"/>
    <property type="evidence" value="ECO:0007669"/>
    <property type="project" value="TreeGrafter"/>
</dbReference>
<keyword evidence="2" id="KW-0560">Oxidoreductase</keyword>
<dbReference type="GO" id="GO:0003960">
    <property type="term" value="F:quinone reductase (NADPH) activity"/>
    <property type="evidence" value="ECO:0007669"/>
    <property type="project" value="InterPro"/>
</dbReference>
<dbReference type="SUPFAM" id="SSF50129">
    <property type="entry name" value="GroES-like"/>
    <property type="match status" value="1"/>
</dbReference>
<proteinExistence type="predicted"/>
<dbReference type="GO" id="GO:0035925">
    <property type="term" value="F:mRNA 3'-UTR AU-rich region binding"/>
    <property type="evidence" value="ECO:0007669"/>
    <property type="project" value="TreeGrafter"/>
</dbReference>
<dbReference type="PANTHER" id="PTHR48106:SF13">
    <property type="entry name" value="QUINONE OXIDOREDUCTASE-RELATED"/>
    <property type="match status" value="1"/>
</dbReference>
<dbReference type="GO" id="GO:0008270">
    <property type="term" value="F:zinc ion binding"/>
    <property type="evidence" value="ECO:0007669"/>
    <property type="project" value="InterPro"/>
</dbReference>
<dbReference type="SUPFAM" id="SSF51735">
    <property type="entry name" value="NAD(P)-binding Rossmann-fold domains"/>
    <property type="match status" value="1"/>
</dbReference>
<dbReference type="SMART" id="SM00829">
    <property type="entry name" value="PKS_ER"/>
    <property type="match status" value="1"/>
</dbReference>
<protein>
    <recommendedName>
        <fullName evidence="3">Probable quinone oxidoreductase</fullName>
    </recommendedName>
</protein>
<dbReference type="InterPro" id="IPR020843">
    <property type="entry name" value="ER"/>
</dbReference>